<dbReference type="GO" id="GO:0046394">
    <property type="term" value="P:carboxylic acid biosynthetic process"/>
    <property type="evidence" value="ECO:0007669"/>
    <property type="project" value="UniProtKB-ARBA"/>
</dbReference>
<gene>
    <name evidence="4" type="ORF">SAMN05660836_01655</name>
</gene>
<dbReference type="InterPro" id="IPR043131">
    <property type="entry name" value="BCAT-like_N"/>
</dbReference>
<dbReference type="CDD" id="cd00449">
    <property type="entry name" value="PLPDE_IV"/>
    <property type="match status" value="1"/>
</dbReference>
<evidence type="ECO:0000313" key="4">
    <source>
        <dbReference type="EMBL" id="SFM84343.1"/>
    </source>
</evidence>
<dbReference type="OrthoDB" id="9805628at2"/>
<comment type="similarity">
    <text evidence="2">Belongs to the class-IV pyridoxal-phosphate-dependent aminotransferase family.</text>
</comment>
<dbReference type="InterPro" id="IPR001544">
    <property type="entry name" value="Aminotrans_IV"/>
</dbReference>
<dbReference type="Gene3D" id="3.20.10.10">
    <property type="entry name" value="D-amino Acid Aminotransferase, subunit A, domain 2"/>
    <property type="match status" value="1"/>
</dbReference>
<dbReference type="RefSeq" id="WP_093394933.1">
    <property type="nucleotide sequence ID" value="NZ_FOUU01000005.1"/>
</dbReference>
<keyword evidence="4" id="KW-0808">Transferase</keyword>
<sequence length="326" mass="36578">MNQLDVLTKEEVFKRIGERIFPYQKNYLAMFSSWYGGIVTDPAFMLIPIDDHMVHRGDGIFEAFKCVDGKIYLLDRHLDRLERSAKAVKLDIPCSRSELIDVVKRTIIAGKEKNCLIRVFVSRGPGGFTTKPSESIGAQLYVVITRLPEYPEDWYSAGVSVKTSSIPMKPSYFAGIKSCNYLPNVLMSAEAEEAGVNYTVAVDEHGNIGEGPTENIGVITADYAFLVPRFDKVLRGTTVTRMMELAQELVKSKVLGYVGEADVRVEDVLRAQEVMMFGTTFDVLPVVFFNGRRIGNGQPGPFFTKFLKMLRQDMKDNPAVTTEVWT</sequence>
<reference evidence="4 5" key="1">
    <citation type="submission" date="2016-10" db="EMBL/GenBank/DDBJ databases">
        <authorList>
            <person name="de Groot N.N."/>
        </authorList>
    </citation>
    <scope>NUCLEOTIDE SEQUENCE [LARGE SCALE GENOMIC DNA]</scope>
    <source>
        <strain evidence="4 5">DSM 9990</strain>
    </source>
</reference>
<dbReference type="InterPro" id="IPR036038">
    <property type="entry name" value="Aminotransferase-like"/>
</dbReference>
<keyword evidence="3" id="KW-0663">Pyridoxal phosphate</keyword>
<dbReference type="GO" id="GO:0008652">
    <property type="term" value="P:amino acid biosynthetic process"/>
    <property type="evidence" value="ECO:0007669"/>
    <property type="project" value="UniProtKB-ARBA"/>
</dbReference>
<dbReference type="FunFam" id="3.20.10.10:FF:000002">
    <property type="entry name" value="D-alanine aminotransferase"/>
    <property type="match status" value="1"/>
</dbReference>
<protein>
    <submittedName>
        <fullName evidence="4">Branched-chain amino acid aminotransferase</fullName>
    </submittedName>
</protein>
<dbReference type="PANTHER" id="PTHR42743">
    <property type="entry name" value="AMINO-ACID AMINOTRANSFERASE"/>
    <property type="match status" value="1"/>
</dbReference>
<dbReference type="Proteomes" id="UP000199611">
    <property type="component" value="Unassembled WGS sequence"/>
</dbReference>
<dbReference type="InterPro" id="IPR043132">
    <property type="entry name" value="BCAT-like_C"/>
</dbReference>
<dbReference type="AlphaFoldDB" id="A0A1I4U6M1"/>
<dbReference type="Pfam" id="PF01063">
    <property type="entry name" value="Aminotran_4"/>
    <property type="match status" value="1"/>
</dbReference>
<organism evidence="4 5">
    <name type="scientific">Thermodesulforhabdus norvegica</name>
    <dbReference type="NCBI Taxonomy" id="39841"/>
    <lineage>
        <taxon>Bacteria</taxon>
        <taxon>Pseudomonadati</taxon>
        <taxon>Thermodesulfobacteriota</taxon>
        <taxon>Syntrophobacteria</taxon>
        <taxon>Syntrophobacterales</taxon>
        <taxon>Thermodesulforhabdaceae</taxon>
        <taxon>Thermodesulforhabdus</taxon>
    </lineage>
</organism>
<evidence type="ECO:0000313" key="5">
    <source>
        <dbReference type="Proteomes" id="UP000199611"/>
    </source>
</evidence>
<evidence type="ECO:0000256" key="1">
    <source>
        <dbReference type="ARBA" id="ARBA00001933"/>
    </source>
</evidence>
<evidence type="ECO:0000256" key="2">
    <source>
        <dbReference type="ARBA" id="ARBA00009320"/>
    </source>
</evidence>
<dbReference type="EMBL" id="FOUU01000005">
    <property type="protein sequence ID" value="SFM84343.1"/>
    <property type="molecule type" value="Genomic_DNA"/>
</dbReference>
<evidence type="ECO:0000256" key="3">
    <source>
        <dbReference type="ARBA" id="ARBA00022898"/>
    </source>
</evidence>
<name>A0A1I4U6M1_9BACT</name>
<comment type="cofactor">
    <cofactor evidence="1">
        <name>pyridoxal 5'-phosphate</name>
        <dbReference type="ChEBI" id="CHEBI:597326"/>
    </cofactor>
</comment>
<dbReference type="SUPFAM" id="SSF56752">
    <property type="entry name" value="D-aminoacid aminotransferase-like PLP-dependent enzymes"/>
    <property type="match status" value="1"/>
</dbReference>
<keyword evidence="4" id="KW-0032">Aminotransferase</keyword>
<dbReference type="InterPro" id="IPR050571">
    <property type="entry name" value="Class-IV_PLP-Dep_Aminotrnsfr"/>
</dbReference>
<dbReference type="PANTHER" id="PTHR42743:SF22">
    <property type="entry name" value="D-AMINO-ACID TRANSAMINASE, CHLOROPLASTIC"/>
    <property type="match status" value="1"/>
</dbReference>
<dbReference type="GO" id="GO:0008483">
    <property type="term" value="F:transaminase activity"/>
    <property type="evidence" value="ECO:0007669"/>
    <property type="project" value="UniProtKB-KW"/>
</dbReference>
<dbReference type="Gene3D" id="3.30.470.10">
    <property type="match status" value="1"/>
</dbReference>
<dbReference type="STRING" id="39841.SAMN05660836_01655"/>
<accession>A0A1I4U6M1</accession>
<proteinExistence type="inferred from homology"/>
<keyword evidence="5" id="KW-1185">Reference proteome</keyword>